<dbReference type="RefSeq" id="WP_135528395.1">
    <property type="nucleotide sequence ID" value="NZ_SRKZ01000001.1"/>
</dbReference>
<dbReference type="OrthoDB" id="9796461at2"/>
<keyword evidence="1" id="KW-0472">Membrane</keyword>
<organism evidence="3 4">
    <name type="scientific">Hymenobacter wooponensis</name>
    <dbReference type="NCBI Taxonomy" id="1525360"/>
    <lineage>
        <taxon>Bacteria</taxon>
        <taxon>Pseudomonadati</taxon>
        <taxon>Bacteroidota</taxon>
        <taxon>Cytophagia</taxon>
        <taxon>Cytophagales</taxon>
        <taxon>Hymenobacteraceae</taxon>
        <taxon>Hymenobacter</taxon>
    </lineage>
</organism>
<dbReference type="EMBL" id="SRKZ01000001">
    <property type="protein sequence ID" value="TGD82230.1"/>
    <property type="molecule type" value="Genomic_DNA"/>
</dbReference>
<protein>
    <submittedName>
        <fullName evidence="3">Acyltransferase</fullName>
    </submittedName>
</protein>
<dbReference type="GO" id="GO:0016747">
    <property type="term" value="F:acyltransferase activity, transferring groups other than amino-acyl groups"/>
    <property type="evidence" value="ECO:0007669"/>
    <property type="project" value="InterPro"/>
</dbReference>
<evidence type="ECO:0000313" key="4">
    <source>
        <dbReference type="Proteomes" id="UP000298284"/>
    </source>
</evidence>
<proteinExistence type="predicted"/>
<keyword evidence="4" id="KW-1185">Reference proteome</keyword>
<evidence type="ECO:0000256" key="1">
    <source>
        <dbReference type="SAM" id="Phobius"/>
    </source>
</evidence>
<sequence>MINRSNFIHLTRWFSALLVVVSHVRSFVFKDFKDVAHSQGALIKAFYFITGFGHQAVMAFFVLSGYLIGSSLLKQYQNNQFRFPAYLISRVSRIYIVLVVALLLTVILDLIGLRFDTLGIYHNRLSITTLNFSIDDRLSIGHFFSSLFMLQNIILPPLGSNGPLWSLNYEFWYYVLFPCLFIPLLSTTKSLTYKSSALYLVFAALLLIWLPGTILASFLIWLLGLLPLILSINLKPLKYITALSLIIFLGATRLKLTFSTDYLNDFIIALLFSLLLCCFQDSKKQGKLYNINQFLAAFSYTLYLIHFPIALCMLVITNYFFKVSLLMEPSFPAFVIFFIALFIIYLISYGIACITEFKTHRFKQFLDQLFLRPVSSAL</sequence>
<dbReference type="Proteomes" id="UP000298284">
    <property type="component" value="Unassembled WGS sequence"/>
</dbReference>
<name>A0A4Z0MS34_9BACT</name>
<feature type="transmembrane region" description="Helical" evidence="1">
    <location>
        <begin position="94"/>
        <end position="115"/>
    </location>
</feature>
<keyword evidence="1" id="KW-1133">Transmembrane helix</keyword>
<feature type="transmembrane region" description="Helical" evidence="1">
    <location>
        <begin position="171"/>
        <end position="191"/>
    </location>
</feature>
<feature type="transmembrane region" description="Helical" evidence="1">
    <location>
        <begin position="197"/>
        <end position="230"/>
    </location>
</feature>
<comment type="caution">
    <text evidence="3">The sequence shown here is derived from an EMBL/GenBank/DDBJ whole genome shotgun (WGS) entry which is preliminary data.</text>
</comment>
<keyword evidence="3" id="KW-0012">Acyltransferase</keyword>
<dbReference type="Pfam" id="PF01757">
    <property type="entry name" value="Acyl_transf_3"/>
    <property type="match status" value="1"/>
</dbReference>
<keyword evidence="1" id="KW-0812">Transmembrane</keyword>
<feature type="transmembrane region" description="Helical" evidence="1">
    <location>
        <begin position="262"/>
        <end position="279"/>
    </location>
</feature>
<accession>A0A4Z0MS34</accession>
<feature type="transmembrane region" description="Helical" evidence="1">
    <location>
        <begin position="45"/>
        <end position="73"/>
    </location>
</feature>
<feature type="transmembrane region" description="Helical" evidence="1">
    <location>
        <begin position="333"/>
        <end position="354"/>
    </location>
</feature>
<gene>
    <name evidence="3" type="ORF">EU557_00090</name>
</gene>
<dbReference type="InterPro" id="IPR002656">
    <property type="entry name" value="Acyl_transf_3_dom"/>
</dbReference>
<reference evidence="3 4" key="1">
    <citation type="submission" date="2019-04" db="EMBL/GenBank/DDBJ databases">
        <authorList>
            <person name="Feng G."/>
            <person name="Zhang J."/>
            <person name="Zhu H."/>
        </authorList>
    </citation>
    <scope>NUCLEOTIDE SEQUENCE [LARGE SCALE GENOMIC DNA]</scope>
    <source>
        <strain evidence="3 4">JCM 19491</strain>
    </source>
</reference>
<keyword evidence="3" id="KW-0808">Transferase</keyword>
<feature type="transmembrane region" description="Helical" evidence="1">
    <location>
        <begin position="300"/>
        <end position="321"/>
    </location>
</feature>
<evidence type="ECO:0000313" key="3">
    <source>
        <dbReference type="EMBL" id="TGD82230.1"/>
    </source>
</evidence>
<feature type="domain" description="Acyltransferase 3" evidence="2">
    <location>
        <begin position="7"/>
        <end position="350"/>
    </location>
</feature>
<evidence type="ECO:0000259" key="2">
    <source>
        <dbReference type="Pfam" id="PF01757"/>
    </source>
</evidence>
<dbReference type="AlphaFoldDB" id="A0A4Z0MS34"/>